<feature type="signal peptide" evidence="6">
    <location>
        <begin position="1"/>
        <end position="20"/>
    </location>
</feature>
<keyword evidence="8" id="KW-1185">Reference proteome</keyword>
<dbReference type="EMBL" id="LR134406">
    <property type="protein sequence ID" value="VEH70521.1"/>
    <property type="molecule type" value="Genomic_DNA"/>
</dbReference>
<dbReference type="Proteomes" id="UP000273044">
    <property type="component" value="Chromosome"/>
</dbReference>
<keyword evidence="1" id="KW-1003">Cell membrane</keyword>
<dbReference type="SUPFAM" id="SSF53850">
    <property type="entry name" value="Periplasmic binding protein-like II"/>
    <property type="match status" value="1"/>
</dbReference>
<dbReference type="GeneID" id="64407275"/>
<dbReference type="PANTHER" id="PTHR43649">
    <property type="entry name" value="ARABINOSE-BINDING PROTEIN-RELATED"/>
    <property type="match status" value="1"/>
</dbReference>
<evidence type="ECO:0000256" key="3">
    <source>
        <dbReference type="ARBA" id="ARBA00023136"/>
    </source>
</evidence>
<keyword evidence="3" id="KW-0472">Membrane</keyword>
<evidence type="ECO:0000256" key="2">
    <source>
        <dbReference type="ARBA" id="ARBA00022729"/>
    </source>
</evidence>
<protein>
    <submittedName>
        <fullName evidence="7">Maltose-binding periplasmic proteins/domains</fullName>
    </submittedName>
</protein>
<sequence>MAVTGLLSATAIVLSACGTAAGSGGSESAHSGDNVIRIEYVHRLPDGPGMIPVVDMVEKWNAAHPNIQVTATKFTGKSSELMTKLKTDVANKSAPCLAQVGYGEAPEMFVGNLLEDVSGEASKYKDNYNDAAYSRMSVGGKMVGLPQDTGPLVYLYNEAEFNALGIEVPKTFDELLEAAKKAAAQGKYILDFEPDEVGYWLSAQAAAAGAVWYSTVDNKWRINTTDEKTQVVAKFWQDALDAQAALTHKRADDSYEQALTNGSLIGNIAPAWEIGYALDKLDGTPYEGQWRVAKLPTFGGARMTGPDGGSGVAVMKGCQHKTEAMEFNNWLNTQVADLASQGLLPAAKGTVTTPEKTLRQFGNQDVYQVLAEANGELSTEWGYIPGFSTVVQKMKAKADEVVAGGAKVTDIFTVTESTSKETLKESGLPVADD</sequence>
<feature type="chain" id="PRO_5039453499" evidence="6">
    <location>
        <begin position="21"/>
        <end position="433"/>
    </location>
</feature>
<dbReference type="Gene3D" id="3.40.190.10">
    <property type="entry name" value="Periplasmic binding protein-like II"/>
    <property type="match status" value="1"/>
</dbReference>
<keyword evidence="4" id="KW-0564">Palmitate</keyword>
<evidence type="ECO:0000313" key="8">
    <source>
        <dbReference type="Proteomes" id="UP000273044"/>
    </source>
</evidence>
<organism evidence="7 8">
    <name type="scientific">Arachnia propionica</name>
    <dbReference type="NCBI Taxonomy" id="1750"/>
    <lineage>
        <taxon>Bacteria</taxon>
        <taxon>Bacillati</taxon>
        <taxon>Actinomycetota</taxon>
        <taxon>Actinomycetes</taxon>
        <taxon>Propionibacteriales</taxon>
        <taxon>Propionibacteriaceae</taxon>
        <taxon>Arachnia</taxon>
    </lineage>
</organism>
<keyword evidence="5" id="KW-0449">Lipoprotein</keyword>
<name>A0A448MZE6_9ACTN</name>
<gene>
    <name evidence="7" type="ORF">NCTC12967_01821</name>
</gene>
<evidence type="ECO:0000256" key="4">
    <source>
        <dbReference type="ARBA" id="ARBA00023139"/>
    </source>
</evidence>
<keyword evidence="2 6" id="KW-0732">Signal</keyword>
<reference evidence="7 8" key="1">
    <citation type="submission" date="2018-12" db="EMBL/GenBank/DDBJ databases">
        <authorList>
            <consortium name="Pathogen Informatics"/>
        </authorList>
    </citation>
    <scope>NUCLEOTIDE SEQUENCE [LARGE SCALE GENOMIC DNA]</scope>
    <source>
        <strain evidence="7 8">NCTC12967</strain>
    </source>
</reference>
<dbReference type="PANTHER" id="PTHR43649:SF33">
    <property type="entry name" value="POLYGALACTURONAN_RHAMNOGALACTURONAN-BINDING PROTEIN YTCQ"/>
    <property type="match status" value="1"/>
</dbReference>
<evidence type="ECO:0000256" key="1">
    <source>
        <dbReference type="ARBA" id="ARBA00022475"/>
    </source>
</evidence>
<dbReference type="RefSeq" id="WP_061787180.1">
    <property type="nucleotide sequence ID" value="NZ_CAURRE010000001.1"/>
</dbReference>
<evidence type="ECO:0000313" key="7">
    <source>
        <dbReference type="EMBL" id="VEH70521.1"/>
    </source>
</evidence>
<evidence type="ECO:0000256" key="5">
    <source>
        <dbReference type="ARBA" id="ARBA00023288"/>
    </source>
</evidence>
<proteinExistence type="predicted"/>
<dbReference type="Pfam" id="PF01547">
    <property type="entry name" value="SBP_bac_1"/>
    <property type="match status" value="1"/>
</dbReference>
<evidence type="ECO:0000256" key="6">
    <source>
        <dbReference type="SAM" id="SignalP"/>
    </source>
</evidence>
<dbReference type="AlphaFoldDB" id="A0A448MZE6"/>
<dbReference type="InterPro" id="IPR006059">
    <property type="entry name" value="SBP"/>
</dbReference>
<accession>A0A448MZE6</accession>
<dbReference type="InterPro" id="IPR050490">
    <property type="entry name" value="Bact_solute-bd_prot1"/>
</dbReference>